<dbReference type="AlphaFoldDB" id="A0A4S4ATU4"/>
<reference evidence="3 4" key="1">
    <citation type="submission" date="2019-04" db="EMBL/GenBank/DDBJ databases">
        <title>Azoarcus rhizosphaerae sp. nov. isolated from rhizosphere of Ficus religiosa.</title>
        <authorList>
            <person name="Lin S.-Y."/>
            <person name="Hameed A."/>
            <person name="Hsu Y.-H."/>
            <person name="Young C.-C."/>
        </authorList>
    </citation>
    <scope>NUCLEOTIDE SEQUENCE [LARGE SCALE GENOMIC DNA]</scope>
    <source>
        <strain evidence="3 4">CC-YHH848</strain>
    </source>
</reference>
<feature type="domain" description="Putative zinc-finger" evidence="2">
    <location>
        <begin position="4"/>
        <end position="37"/>
    </location>
</feature>
<gene>
    <name evidence="3" type="ORF">E6O51_04355</name>
</gene>
<dbReference type="InterPro" id="IPR027383">
    <property type="entry name" value="Znf_put"/>
</dbReference>
<evidence type="ECO:0000259" key="2">
    <source>
        <dbReference type="Pfam" id="PF13490"/>
    </source>
</evidence>
<accession>A0A4S4ATU4</accession>
<dbReference type="Pfam" id="PF13490">
    <property type="entry name" value="zf-HC2"/>
    <property type="match status" value="1"/>
</dbReference>
<proteinExistence type="predicted"/>
<dbReference type="OrthoDB" id="8374021at2"/>
<sequence>MLTCKDATRLCSEALDRPLTLRERLTLRAHLLICTGCTRYNEQMAALRRIAARFADGGFARPDGETDADGGNGSEGK</sequence>
<dbReference type="Proteomes" id="UP000307956">
    <property type="component" value="Unassembled WGS sequence"/>
</dbReference>
<name>A0A4S4ATU4_9RHOO</name>
<protein>
    <submittedName>
        <fullName evidence="3">Zf-HC2 domain-containing protein</fullName>
    </submittedName>
</protein>
<evidence type="ECO:0000313" key="3">
    <source>
        <dbReference type="EMBL" id="THF63306.1"/>
    </source>
</evidence>
<organism evidence="3 4">
    <name type="scientific">Pseudothauera rhizosphaerae</name>
    <dbReference type="NCBI Taxonomy" id="2565932"/>
    <lineage>
        <taxon>Bacteria</taxon>
        <taxon>Pseudomonadati</taxon>
        <taxon>Pseudomonadota</taxon>
        <taxon>Betaproteobacteria</taxon>
        <taxon>Rhodocyclales</taxon>
        <taxon>Zoogloeaceae</taxon>
        <taxon>Pseudothauera</taxon>
    </lineage>
</organism>
<feature type="region of interest" description="Disordered" evidence="1">
    <location>
        <begin position="58"/>
        <end position="77"/>
    </location>
</feature>
<evidence type="ECO:0000313" key="4">
    <source>
        <dbReference type="Proteomes" id="UP000307956"/>
    </source>
</evidence>
<dbReference type="RefSeq" id="WP_136383757.1">
    <property type="nucleotide sequence ID" value="NZ_SSOD01000003.1"/>
</dbReference>
<dbReference type="EMBL" id="SSOD01000003">
    <property type="protein sequence ID" value="THF63306.1"/>
    <property type="molecule type" value="Genomic_DNA"/>
</dbReference>
<comment type="caution">
    <text evidence="3">The sequence shown here is derived from an EMBL/GenBank/DDBJ whole genome shotgun (WGS) entry which is preliminary data.</text>
</comment>
<evidence type="ECO:0000256" key="1">
    <source>
        <dbReference type="SAM" id="MobiDB-lite"/>
    </source>
</evidence>
<keyword evidence="4" id="KW-1185">Reference proteome</keyword>